<dbReference type="Proteomes" id="UP000887222">
    <property type="component" value="Unassembled WGS sequence"/>
</dbReference>
<name>A0ABQ4Q998_9BURK</name>
<proteinExistence type="predicted"/>
<keyword evidence="3" id="KW-1185">Reference proteome</keyword>
<feature type="domain" description="Transposase IS66 central" evidence="1">
    <location>
        <begin position="29"/>
        <end position="81"/>
    </location>
</feature>
<dbReference type="InterPro" id="IPR004291">
    <property type="entry name" value="Transposase_IS66_central"/>
</dbReference>
<organism evidence="2 3">
    <name type="scientific">Noviherbaspirillum aridicola</name>
    <dbReference type="NCBI Taxonomy" id="2849687"/>
    <lineage>
        <taxon>Bacteria</taxon>
        <taxon>Pseudomonadati</taxon>
        <taxon>Pseudomonadota</taxon>
        <taxon>Betaproteobacteria</taxon>
        <taxon>Burkholderiales</taxon>
        <taxon>Oxalobacteraceae</taxon>
        <taxon>Noviherbaspirillum</taxon>
    </lineage>
</organism>
<sequence length="82" mass="8674">MRGREARNGCGGVRDMAAGLVAVIGFHRRSTLAQWVGACGVHLQPLVDALHAALLAQPVLHADETPVAMLKPGNGKNHRAFL</sequence>
<accession>A0ABQ4Q998</accession>
<evidence type="ECO:0000313" key="2">
    <source>
        <dbReference type="EMBL" id="GIZ53269.1"/>
    </source>
</evidence>
<dbReference type="PANTHER" id="PTHR33678">
    <property type="entry name" value="BLL1576 PROTEIN"/>
    <property type="match status" value="1"/>
</dbReference>
<dbReference type="PANTHER" id="PTHR33678:SF1">
    <property type="entry name" value="BLL1576 PROTEIN"/>
    <property type="match status" value="1"/>
</dbReference>
<protein>
    <recommendedName>
        <fullName evidence="1">Transposase IS66 central domain-containing protein</fullName>
    </recommendedName>
</protein>
<evidence type="ECO:0000259" key="1">
    <source>
        <dbReference type="Pfam" id="PF03050"/>
    </source>
</evidence>
<gene>
    <name evidence="2" type="ORF">NCCP691_32830</name>
</gene>
<comment type="caution">
    <text evidence="2">The sequence shown here is derived from an EMBL/GenBank/DDBJ whole genome shotgun (WGS) entry which is preliminary data.</text>
</comment>
<dbReference type="EMBL" id="BPMK01000016">
    <property type="protein sequence ID" value="GIZ53269.1"/>
    <property type="molecule type" value="Genomic_DNA"/>
</dbReference>
<evidence type="ECO:0000313" key="3">
    <source>
        <dbReference type="Proteomes" id="UP000887222"/>
    </source>
</evidence>
<dbReference type="Pfam" id="PF03050">
    <property type="entry name" value="DDE_Tnp_IS66"/>
    <property type="match status" value="1"/>
</dbReference>
<reference evidence="2 3" key="1">
    <citation type="journal article" date="2022" name="Int. J. Syst. Evol. Microbiol.">
        <title>Noviherbaspirillum aridicola sp. nov., isolated from an arid soil in Pakistan.</title>
        <authorList>
            <person name="Khan I.U."/>
            <person name="Saqib M."/>
            <person name="Amin A."/>
            <person name="Hussain F."/>
            <person name="Li L."/>
            <person name="Liu Y.H."/>
            <person name="Fang B.Z."/>
            <person name="Ahmed I."/>
            <person name="Li W.J."/>
        </authorList>
    </citation>
    <scope>NUCLEOTIDE SEQUENCE [LARGE SCALE GENOMIC DNA]</scope>
    <source>
        <strain evidence="2 3">NCCP-691</strain>
    </source>
</reference>
<dbReference type="InterPro" id="IPR052344">
    <property type="entry name" value="Transposase-related"/>
</dbReference>